<organism evidence="2 3">
    <name type="scientific">Bodo saltans</name>
    <name type="common">Flagellated protozoan</name>
    <dbReference type="NCBI Taxonomy" id="75058"/>
    <lineage>
        <taxon>Eukaryota</taxon>
        <taxon>Discoba</taxon>
        <taxon>Euglenozoa</taxon>
        <taxon>Kinetoplastea</taxon>
        <taxon>Metakinetoplastina</taxon>
        <taxon>Eubodonida</taxon>
        <taxon>Bodonidae</taxon>
        <taxon>Bodo</taxon>
    </lineage>
</organism>
<evidence type="ECO:0000256" key="1">
    <source>
        <dbReference type="SAM" id="SignalP"/>
    </source>
</evidence>
<dbReference type="Proteomes" id="UP000051952">
    <property type="component" value="Unassembled WGS sequence"/>
</dbReference>
<proteinExistence type="predicted"/>
<reference evidence="3" key="1">
    <citation type="submission" date="2015-09" db="EMBL/GenBank/DDBJ databases">
        <authorList>
            <consortium name="Pathogen Informatics"/>
        </authorList>
    </citation>
    <scope>NUCLEOTIDE SEQUENCE [LARGE SCALE GENOMIC DNA]</scope>
    <source>
        <strain evidence="3">Lake Konstanz</strain>
    </source>
</reference>
<protein>
    <submittedName>
        <fullName evidence="2">Membrane-associated protein, putative</fullName>
    </submittedName>
</protein>
<feature type="chain" id="PRO_5006621792" evidence="1">
    <location>
        <begin position="22"/>
        <end position="87"/>
    </location>
</feature>
<dbReference type="AlphaFoldDB" id="A0A0S4IY73"/>
<dbReference type="VEuPathDB" id="TriTrypDB:BSAL_80595"/>
<evidence type="ECO:0000313" key="3">
    <source>
        <dbReference type="Proteomes" id="UP000051952"/>
    </source>
</evidence>
<accession>A0A0S4IY73</accession>
<evidence type="ECO:0000313" key="2">
    <source>
        <dbReference type="EMBL" id="CUG51989.1"/>
    </source>
</evidence>
<sequence length="87" mass="9839">MQFRCVLVLLLALASAAVTSGALQRLSSFSTVPAAWKLTSDPVDLSETLRLSEHTKLLDDMVLKTKRSIFQRAPLWKNDKFRFVDFP</sequence>
<keyword evidence="3" id="KW-1185">Reference proteome</keyword>
<gene>
    <name evidence="2" type="ORF">BSAL_80595</name>
</gene>
<feature type="signal peptide" evidence="1">
    <location>
        <begin position="1"/>
        <end position="21"/>
    </location>
</feature>
<dbReference type="EMBL" id="CYKH01000852">
    <property type="protein sequence ID" value="CUG51989.1"/>
    <property type="molecule type" value="Genomic_DNA"/>
</dbReference>
<keyword evidence="1" id="KW-0732">Signal</keyword>
<name>A0A0S4IY73_BODSA</name>